<sequence length="342" mass="39192">MFEKALWYQNFKQSRMMIWILFTIFVLQMPVQTIFTLQAWRERSIEAENTFGYTFEIGSFEVSSIFFYPGLYNVIIALIITVLAALMIGLERNTRRNDFTFALPYSRKSLFLAKWALGMTAILGSFIVNFIIAYLLIYFSSFSYALDLVSLTEIFVAPLIAFAMFYSFALFIGTISGEMISQIVLTFIFGFFPLGFSTLVYDFFLTNNIATILPSINYWNWIEYITPLYSVVGANLSLIGFLINGILTVLFTVGGIYLYQENKIEHNGEFLIFKRLTIVFLIGITLCFSLLGGLFISAFAPWGSTFLRIIAYWIGFLTFLLFSLILSRKILSMNLLFRGKAS</sequence>
<gene>
    <name evidence="2" type="ORF">FLK61_28630</name>
</gene>
<feature type="transmembrane region" description="Helical" evidence="1">
    <location>
        <begin position="70"/>
        <end position="90"/>
    </location>
</feature>
<evidence type="ECO:0000256" key="1">
    <source>
        <dbReference type="SAM" id="Phobius"/>
    </source>
</evidence>
<evidence type="ECO:0000313" key="3">
    <source>
        <dbReference type="Proteomes" id="UP000318138"/>
    </source>
</evidence>
<dbReference type="EMBL" id="CP041372">
    <property type="protein sequence ID" value="QKS70706.1"/>
    <property type="molecule type" value="Genomic_DNA"/>
</dbReference>
<name>A0A859FEP8_9BACI</name>
<keyword evidence="1" id="KW-0812">Transmembrane</keyword>
<reference evidence="3" key="1">
    <citation type="submission" date="2019-07" db="EMBL/GenBank/DDBJ databases">
        <title>Bacillus alkalisoli sp. nov. isolated from saline soil.</title>
        <authorList>
            <person name="Sun J.-Q."/>
            <person name="Xu L."/>
        </authorList>
    </citation>
    <scope>NUCLEOTIDE SEQUENCE [LARGE SCALE GENOMIC DNA]</scope>
    <source>
        <strain evidence="3">M4U3P1</strain>
    </source>
</reference>
<accession>A0A859FEP8</accession>
<dbReference type="RefSeq" id="WP_176008742.1">
    <property type="nucleotide sequence ID" value="NZ_CP041372.2"/>
</dbReference>
<dbReference type="GO" id="GO:0140359">
    <property type="term" value="F:ABC-type transporter activity"/>
    <property type="evidence" value="ECO:0007669"/>
    <property type="project" value="InterPro"/>
</dbReference>
<protein>
    <submittedName>
        <fullName evidence="2">ABC transporter permease subunit</fullName>
    </submittedName>
</protein>
<organism evidence="2 3">
    <name type="scientific">Paenalkalicoccus suaedae</name>
    <dbReference type="NCBI Taxonomy" id="2592382"/>
    <lineage>
        <taxon>Bacteria</taxon>
        <taxon>Bacillati</taxon>
        <taxon>Bacillota</taxon>
        <taxon>Bacilli</taxon>
        <taxon>Bacillales</taxon>
        <taxon>Bacillaceae</taxon>
        <taxon>Paenalkalicoccus</taxon>
    </lineage>
</organism>
<feature type="transmembrane region" description="Helical" evidence="1">
    <location>
        <begin position="278"/>
        <end position="300"/>
    </location>
</feature>
<feature type="transmembrane region" description="Helical" evidence="1">
    <location>
        <begin position="183"/>
        <end position="204"/>
    </location>
</feature>
<dbReference type="KEGG" id="psua:FLK61_28630"/>
<dbReference type="AlphaFoldDB" id="A0A859FEP8"/>
<feature type="transmembrane region" description="Helical" evidence="1">
    <location>
        <begin position="224"/>
        <end position="257"/>
    </location>
</feature>
<evidence type="ECO:0000313" key="2">
    <source>
        <dbReference type="EMBL" id="QKS70706.1"/>
    </source>
</evidence>
<dbReference type="PRINTS" id="PR02026">
    <property type="entry name" value="YTRCYTRDABC"/>
</dbReference>
<dbReference type="PANTHER" id="PTHR39177">
    <property type="entry name" value="ABC TRANSPORTER PERMEASE YTRC-RELATED"/>
    <property type="match status" value="1"/>
</dbReference>
<dbReference type="InterPro" id="IPR023264">
    <property type="entry name" value="ABC_transptr_acetoin_YtrC/YtrD"/>
</dbReference>
<dbReference type="Proteomes" id="UP000318138">
    <property type="component" value="Chromosome"/>
</dbReference>
<feature type="transmembrane region" description="Helical" evidence="1">
    <location>
        <begin position="306"/>
        <end position="326"/>
    </location>
</feature>
<dbReference type="Pfam" id="PF12679">
    <property type="entry name" value="ABC2_membrane_2"/>
    <property type="match status" value="1"/>
</dbReference>
<dbReference type="GO" id="GO:0005886">
    <property type="term" value="C:plasma membrane"/>
    <property type="evidence" value="ECO:0007669"/>
    <property type="project" value="UniProtKB-SubCell"/>
</dbReference>
<dbReference type="InterPro" id="IPR053046">
    <property type="entry name" value="ABC-5_transporter"/>
</dbReference>
<keyword evidence="3" id="KW-1185">Reference proteome</keyword>
<feature type="transmembrane region" description="Helical" evidence="1">
    <location>
        <begin position="149"/>
        <end position="171"/>
    </location>
</feature>
<feature type="transmembrane region" description="Helical" evidence="1">
    <location>
        <begin position="16"/>
        <end position="35"/>
    </location>
</feature>
<feature type="transmembrane region" description="Helical" evidence="1">
    <location>
        <begin position="111"/>
        <end position="137"/>
    </location>
</feature>
<proteinExistence type="predicted"/>
<dbReference type="PANTHER" id="PTHR39177:SF1">
    <property type="entry name" value="ABC TRANSPORTER PERMEASE YTRC-RELATED"/>
    <property type="match status" value="1"/>
</dbReference>
<keyword evidence="1" id="KW-0472">Membrane</keyword>
<keyword evidence="1" id="KW-1133">Transmembrane helix</keyword>